<dbReference type="PROSITE" id="PS50943">
    <property type="entry name" value="HTH_CROC1"/>
    <property type="match status" value="1"/>
</dbReference>
<dbReference type="AlphaFoldDB" id="A0AA41ZAU7"/>
<accession>A0AA41ZAU7</accession>
<dbReference type="Pfam" id="PF21716">
    <property type="entry name" value="dnstrm_HI1420"/>
    <property type="match status" value="1"/>
</dbReference>
<dbReference type="PANTHER" id="PTHR40275:SF1">
    <property type="entry name" value="SSL7038 PROTEIN"/>
    <property type="match status" value="1"/>
</dbReference>
<dbReference type="GO" id="GO:0003677">
    <property type="term" value="F:DNA binding"/>
    <property type="evidence" value="ECO:0007669"/>
    <property type="project" value="InterPro"/>
</dbReference>
<sequence>MTVELGLAFDAAKYLVDDDEAQRELLADALASGDRAYVAHALGTIARARGGLTKLAEETGLKRQALHRALSKDGNPTLDTLLKVLTALGLRATVENSEDHPKAA</sequence>
<dbReference type="NCBIfam" id="TIGR02684">
    <property type="entry name" value="dnstrm_HI1420"/>
    <property type="match status" value="1"/>
</dbReference>
<evidence type="ECO:0000259" key="1">
    <source>
        <dbReference type="PROSITE" id="PS50943"/>
    </source>
</evidence>
<gene>
    <name evidence="2" type="ORF">NEE01_15520</name>
</gene>
<comment type="caution">
    <text evidence="2">The sequence shown here is derived from an EMBL/GenBank/DDBJ whole genome shotgun (WGS) entry which is preliminary data.</text>
</comment>
<evidence type="ECO:0000313" key="2">
    <source>
        <dbReference type="EMBL" id="MCW6536189.1"/>
    </source>
</evidence>
<feature type="domain" description="HTH cro/C1-type" evidence="1">
    <location>
        <begin position="52"/>
        <end position="96"/>
    </location>
</feature>
<dbReference type="CDD" id="cd00093">
    <property type="entry name" value="HTH_XRE"/>
    <property type="match status" value="1"/>
</dbReference>
<evidence type="ECO:0000313" key="3">
    <source>
        <dbReference type="Proteomes" id="UP001165565"/>
    </source>
</evidence>
<name>A0AA41ZAU7_9SPHN</name>
<proteinExistence type="predicted"/>
<protein>
    <submittedName>
        <fullName evidence="2">Addiction module antidote protein</fullName>
    </submittedName>
</protein>
<dbReference type="SUPFAM" id="SSF47413">
    <property type="entry name" value="lambda repressor-like DNA-binding domains"/>
    <property type="match status" value="1"/>
</dbReference>
<dbReference type="InterPro" id="IPR001387">
    <property type="entry name" value="Cro/C1-type_HTH"/>
</dbReference>
<dbReference type="PANTHER" id="PTHR40275">
    <property type="entry name" value="SSL7038 PROTEIN"/>
    <property type="match status" value="1"/>
</dbReference>
<dbReference type="EMBL" id="JANFAV010000011">
    <property type="protein sequence ID" value="MCW6536189.1"/>
    <property type="molecule type" value="Genomic_DNA"/>
</dbReference>
<dbReference type="Proteomes" id="UP001165565">
    <property type="component" value="Unassembled WGS sequence"/>
</dbReference>
<dbReference type="RefSeq" id="WP_179512363.1">
    <property type="nucleotide sequence ID" value="NZ_JANFAV010000011.1"/>
</dbReference>
<reference evidence="2" key="1">
    <citation type="submission" date="2022-06" db="EMBL/GenBank/DDBJ databases">
        <title>Sphingomonas sp. nov. isolated from rhizosphere soil of tomato.</title>
        <authorList>
            <person name="Dong H."/>
            <person name="Gao R."/>
        </authorList>
    </citation>
    <scope>NUCLEOTIDE SEQUENCE</scope>
    <source>
        <strain evidence="2">MMSM24</strain>
    </source>
</reference>
<keyword evidence="3" id="KW-1185">Reference proteome</keyword>
<dbReference type="InterPro" id="IPR010982">
    <property type="entry name" value="Lambda_DNA-bd_dom_sf"/>
</dbReference>
<dbReference type="Gene3D" id="1.10.260.40">
    <property type="entry name" value="lambda repressor-like DNA-binding domains"/>
    <property type="match status" value="1"/>
</dbReference>
<organism evidence="2 3">
    <name type="scientific">Sphingomonas lycopersici</name>
    <dbReference type="NCBI Taxonomy" id="2951807"/>
    <lineage>
        <taxon>Bacteria</taxon>
        <taxon>Pseudomonadati</taxon>
        <taxon>Pseudomonadota</taxon>
        <taxon>Alphaproteobacteria</taxon>
        <taxon>Sphingomonadales</taxon>
        <taxon>Sphingomonadaceae</taxon>
        <taxon>Sphingomonas</taxon>
    </lineage>
</organism>
<dbReference type="InterPro" id="IPR014057">
    <property type="entry name" value="HI1420"/>
</dbReference>